<sequence length="265" mass="29817">METTIYFYTGTGNSFWTAKKLSGTLGNTELIPIPFSGDGSIRPDSEKVGLIFPVHIWGVPTRVVAFLNRLETDSPKYYFAVAVNAGQVAATLIQLKMILKEKNINLAAGFSICMPSNYIPWGGAISPEKQQRKFEEALVKIQRIAASIRAKEERAPEKGPAWQNIFFSAIYRLSFPKVPEMDKAFWVDEKCSSCMICEKICPSQNISITGGKPIWQNHCEQCFACLQWCPEEAIQYGKGTTKKKRYHHPEIKLSDMLNSIPKRNA</sequence>
<reference evidence="2" key="1">
    <citation type="journal article" date="2015" name="Proc. Natl. Acad. Sci. U.S.A.">
        <title>Networks of energetic and metabolic interactions define dynamics in microbial communities.</title>
        <authorList>
            <person name="Embree M."/>
            <person name="Liu J.K."/>
            <person name="Al-Bassam M.M."/>
            <person name="Zengler K."/>
        </authorList>
    </citation>
    <scope>NUCLEOTIDE SEQUENCE</scope>
</reference>
<dbReference type="InterPro" id="IPR047964">
    <property type="entry name" value="EFR1-like"/>
</dbReference>
<dbReference type="Gene3D" id="3.30.70.20">
    <property type="match status" value="1"/>
</dbReference>
<dbReference type="NCBIfam" id="NF038196">
    <property type="entry name" value="ferrodoxin_EFR1"/>
    <property type="match status" value="1"/>
</dbReference>
<dbReference type="InterPro" id="IPR017896">
    <property type="entry name" value="4Fe4S_Fe-S-bd"/>
</dbReference>
<dbReference type="InterPro" id="IPR029039">
    <property type="entry name" value="Flavoprotein-like_sf"/>
</dbReference>
<protein>
    <submittedName>
        <fullName evidence="2">Ferredoxin</fullName>
    </submittedName>
</protein>
<name>A0A0W8FM51_9ZZZZ</name>
<evidence type="ECO:0000313" key="2">
    <source>
        <dbReference type="EMBL" id="KUG21778.1"/>
    </source>
</evidence>
<evidence type="ECO:0000259" key="1">
    <source>
        <dbReference type="PROSITE" id="PS51379"/>
    </source>
</evidence>
<dbReference type="SUPFAM" id="SSF52218">
    <property type="entry name" value="Flavoproteins"/>
    <property type="match status" value="1"/>
</dbReference>
<feature type="domain" description="4Fe-4S ferredoxin-type" evidence="1">
    <location>
        <begin position="212"/>
        <end position="239"/>
    </location>
</feature>
<dbReference type="PROSITE" id="PS00198">
    <property type="entry name" value="4FE4S_FER_1"/>
    <property type="match status" value="2"/>
</dbReference>
<comment type="caution">
    <text evidence="2">The sequence shown here is derived from an EMBL/GenBank/DDBJ whole genome shotgun (WGS) entry which is preliminary data.</text>
</comment>
<dbReference type="AlphaFoldDB" id="A0A0W8FM51"/>
<proteinExistence type="predicted"/>
<organism evidence="2">
    <name type="scientific">hydrocarbon metagenome</name>
    <dbReference type="NCBI Taxonomy" id="938273"/>
    <lineage>
        <taxon>unclassified sequences</taxon>
        <taxon>metagenomes</taxon>
        <taxon>ecological metagenomes</taxon>
    </lineage>
</organism>
<dbReference type="PROSITE" id="PS51379">
    <property type="entry name" value="4FE4S_FER_2"/>
    <property type="match status" value="2"/>
</dbReference>
<dbReference type="EMBL" id="LNQE01001022">
    <property type="protein sequence ID" value="KUG21778.1"/>
    <property type="molecule type" value="Genomic_DNA"/>
</dbReference>
<accession>A0A0W8FM51</accession>
<dbReference type="InterPro" id="IPR017900">
    <property type="entry name" value="4Fe4S_Fe_S_CS"/>
</dbReference>
<feature type="domain" description="4Fe-4S ferredoxin-type" evidence="1">
    <location>
        <begin position="183"/>
        <end position="211"/>
    </location>
</feature>
<gene>
    <name evidence="2" type="ORF">ASZ90_008456</name>
</gene>
<dbReference type="SUPFAM" id="SSF54862">
    <property type="entry name" value="4Fe-4S ferredoxins"/>
    <property type="match status" value="1"/>
</dbReference>